<dbReference type="GO" id="GO:0032993">
    <property type="term" value="C:protein-DNA complex"/>
    <property type="evidence" value="ECO:0007669"/>
    <property type="project" value="TreeGrafter"/>
</dbReference>
<dbReference type="Gene3D" id="1.10.10.10">
    <property type="entry name" value="Winged helix-like DNA-binding domain superfamily/Winged helix DNA-binding domain"/>
    <property type="match status" value="1"/>
</dbReference>
<accession>A0A9D2D299</accession>
<dbReference type="GO" id="GO:0003677">
    <property type="term" value="F:DNA binding"/>
    <property type="evidence" value="ECO:0007669"/>
    <property type="project" value="UniProtKB-KW"/>
</dbReference>
<evidence type="ECO:0000256" key="2">
    <source>
        <dbReference type="ARBA" id="ARBA00023015"/>
    </source>
</evidence>
<feature type="domain" description="HTH lysR-type" evidence="5">
    <location>
        <begin position="1"/>
        <end position="58"/>
    </location>
</feature>
<dbReference type="Pfam" id="PF03466">
    <property type="entry name" value="LysR_substrate"/>
    <property type="match status" value="1"/>
</dbReference>
<dbReference type="SUPFAM" id="SSF46785">
    <property type="entry name" value="Winged helix' DNA-binding domain"/>
    <property type="match status" value="1"/>
</dbReference>
<dbReference type="InterPro" id="IPR005119">
    <property type="entry name" value="LysR_subst-bd"/>
</dbReference>
<organism evidence="6 7">
    <name type="scientific">Candidatus Eubacterium avistercoris</name>
    <dbReference type="NCBI Taxonomy" id="2838567"/>
    <lineage>
        <taxon>Bacteria</taxon>
        <taxon>Bacillati</taxon>
        <taxon>Bacillota</taxon>
        <taxon>Clostridia</taxon>
        <taxon>Eubacteriales</taxon>
        <taxon>Eubacteriaceae</taxon>
        <taxon>Eubacterium</taxon>
    </lineage>
</organism>
<dbReference type="PANTHER" id="PTHR30346">
    <property type="entry name" value="TRANSCRIPTIONAL DUAL REGULATOR HCAR-RELATED"/>
    <property type="match status" value="1"/>
</dbReference>
<proteinExistence type="inferred from homology"/>
<dbReference type="Proteomes" id="UP000824024">
    <property type="component" value="Unassembled WGS sequence"/>
</dbReference>
<dbReference type="PROSITE" id="PS50931">
    <property type="entry name" value="HTH_LYSR"/>
    <property type="match status" value="1"/>
</dbReference>
<evidence type="ECO:0000259" key="5">
    <source>
        <dbReference type="PROSITE" id="PS50931"/>
    </source>
</evidence>
<keyword evidence="3" id="KW-0238">DNA-binding</keyword>
<sequence length="293" mass="33735">MTTQQMHYFLTLAKFSSYTKAANELKISVSTLSRQILSIEGELNVQLFQRNNKNVSLTKCGNYMYRELLRIYFQYQVMTDNVRSIYQGYNGALSIGILDDITLNGKLQESFEKMKRKHPDITLTLERGSYRKLMDGLINEKFDCIISFLFALGEYEFLRYKIIENITEGILISSKNPLSENDYFDPYLFRNQTFILLDNAENPYVAAGPMEFFKKHNIHPKLLYAPNLDASLLMVEAGMGIAFSYSKSIGSYNPSMKFLPVKGKETITFGPKLVLAWDEKSDNTALQTWLEIL</sequence>
<evidence type="ECO:0000256" key="4">
    <source>
        <dbReference type="ARBA" id="ARBA00023163"/>
    </source>
</evidence>
<dbReference type="InterPro" id="IPR036388">
    <property type="entry name" value="WH-like_DNA-bd_sf"/>
</dbReference>
<reference evidence="6" key="2">
    <citation type="submission" date="2021-04" db="EMBL/GenBank/DDBJ databases">
        <authorList>
            <person name="Gilroy R."/>
        </authorList>
    </citation>
    <scope>NUCLEOTIDE SEQUENCE</scope>
    <source>
        <strain evidence="6">CHK192-9172</strain>
    </source>
</reference>
<dbReference type="InterPro" id="IPR000847">
    <property type="entry name" value="LysR_HTH_N"/>
</dbReference>
<evidence type="ECO:0000256" key="1">
    <source>
        <dbReference type="ARBA" id="ARBA00009437"/>
    </source>
</evidence>
<evidence type="ECO:0000313" key="7">
    <source>
        <dbReference type="Proteomes" id="UP000824024"/>
    </source>
</evidence>
<evidence type="ECO:0000256" key="3">
    <source>
        <dbReference type="ARBA" id="ARBA00023125"/>
    </source>
</evidence>
<reference evidence="6" key="1">
    <citation type="journal article" date="2021" name="PeerJ">
        <title>Extensive microbial diversity within the chicken gut microbiome revealed by metagenomics and culture.</title>
        <authorList>
            <person name="Gilroy R."/>
            <person name="Ravi A."/>
            <person name="Getino M."/>
            <person name="Pursley I."/>
            <person name="Horton D.L."/>
            <person name="Alikhan N.F."/>
            <person name="Baker D."/>
            <person name="Gharbi K."/>
            <person name="Hall N."/>
            <person name="Watson M."/>
            <person name="Adriaenssens E.M."/>
            <person name="Foster-Nyarko E."/>
            <person name="Jarju S."/>
            <person name="Secka A."/>
            <person name="Antonio M."/>
            <person name="Oren A."/>
            <person name="Chaudhuri R.R."/>
            <person name="La Ragione R."/>
            <person name="Hildebrand F."/>
            <person name="Pallen M.J."/>
        </authorList>
    </citation>
    <scope>NUCLEOTIDE SEQUENCE</scope>
    <source>
        <strain evidence="6">CHK192-9172</strain>
    </source>
</reference>
<name>A0A9D2D299_9FIRM</name>
<dbReference type="Pfam" id="PF00126">
    <property type="entry name" value="HTH_1"/>
    <property type="match status" value="1"/>
</dbReference>
<dbReference type="FunFam" id="1.10.10.10:FF:000001">
    <property type="entry name" value="LysR family transcriptional regulator"/>
    <property type="match status" value="1"/>
</dbReference>
<dbReference type="Gene3D" id="3.40.190.10">
    <property type="entry name" value="Periplasmic binding protein-like II"/>
    <property type="match status" value="2"/>
</dbReference>
<dbReference type="SUPFAM" id="SSF53850">
    <property type="entry name" value="Periplasmic binding protein-like II"/>
    <property type="match status" value="1"/>
</dbReference>
<dbReference type="EMBL" id="DXCH01000143">
    <property type="protein sequence ID" value="HIZ07307.1"/>
    <property type="molecule type" value="Genomic_DNA"/>
</dbReference>
<keyword evidence="4" id="KW-0804">Transcription</keyword>
<gene>
    <name evidence="6" type="ORF">IAA08_05160</name>
</gene>
<evidence type="ECO:0000313" key="6">
    <source>
        <dbReference type="EMBL" id="HIZ07307.1"/>
    </source>
</evidence>
<protein>
    <submittedName>
        <fullName evidence="6">LysR family transcriptional regulator</fullName>
    </submittedName>
</protein>
<keyword evidence="2" id="KW-0805">Transcription regulation</keyword>
<comment type="caution">
    <text evidence="6">The sequence shown here is derived from an EMBL/GenBank/DDBJ whole genome shotgun (WGS) entry which is preliminary data.</text>
</comment>
<dbReference type="GO" id="GO:0003700">
    <property type="term" value="F:DNA-binding transcription factor activity"/>
    <property type="evidence" value="ECO:0007669"/>
    <property type="project" value="InterPro"/>
</dbReference>
<dbReference type="InterPro" id="IPR036390">
    <property type="entry name" value="WH_DNA-bd_sf"/>
</dbReference>
<dbReference type="AlphaFoldDB" id="A0A9D2D299"/>
<comment type="similarity">
    <text evidence="1">Belongs to the LysR transcriptional regulatory family.</text>
</comment>
<dbReference type="PANTHER" id="PTHR30346:SF0">
    <property type="entry name" value="HCA OPERON TRANSCRIPTIONAL ACTIVATOR HCAR"/>
    <property type="match status" value="1"/>
</dbReference>